<dbReference type="InterPro" id="IPR014362">
    <property type="entry name" value="Glu_DH"/>
</dbReference>
<dbReference type="InterPro" id="IPR006097">
    <property type="entry name" value="Glu/Leu/Phe/Val/Trp_DH_dimer"/>
</dbReference>
<dbReference type="Gene3D" id="1.10.285.10">
    <property type="entry name" value="Glutamate Dehydrogenase, chain A, domain 3"/>
    <property type="match status" value="2"/>
</dbReference>
<feature type="binding site" evidence="6">
    <location>
        <position position="113"/>
    </location>
    <ligand>
        <name>substrate</name>
    </ligand>
</feature>
<dbReference type="Gene3D" id="3.40.50.10860">
    <property type="entry name" value="Leucine Dehydrogenase, chain A, domain 1"/>
    <property type="match status" value="1"/>
</dbReference>
<dbReference type="InterPro" id="IPR006096">
    <property type="entry name" value="Glu/Leu/Phe/Val/Trp_DH_C"/>
</dbReference>
<evidence type="ECO:0000256" key="1">
    <source>
        <dbReference type="ARBA" id="ARBA00006382"/>
    </source>
</evidence>
<dbReference type="GO" id="GO:0004354">
    <property type="term" value="F:glutamate dehydrogenase (NADP+) activity"/>
    <property type="evidence" value="ECO:0007669"/>
    <property type="project" value="TreeGrafter"/>
</dbReference>
<evidence type="ECO:0000256" key="4">
    <source>
        <dbReference type="PIRNR" id="PIRNR000185"/>
    </source>
</evidence>
<name>A0AAV5B082_9ACTN</name>
<dbReference type="FunFam" id="1.10.285.10:FF:000001">
    <property type="entry name" value="Glutamate dehydrogenase"/>
    <property type="match status" value="1"/>
</dbReference>
<organism evidence="10 11">
    <name type="scientific">Granulimonas faecalis</name>
    <dbReference type="NCBI Taxonomy" id="2894155"/>
    <lineage>
        <taxon>Bacteria</taxon>
        <taxon>Bacillati</taxon>
        <taxon>Actinomycetota</taxon>
        <taxon>Coriobacteriia</taxon>
        <taxon>Coriobacteriales</taxon>
        <taxon>Kribbibacteriaceae</taxon>
        <taxon>Granulimonas</taxon>
    </lineage>
</organism>
<dbReference type="SUPFAM" id="SSF51735">
    <property type="entry name" value="NAD(P)-binding Rossmann-fold domains"/>
    <property type="match status" value="1"/>
</dbReference>
<accession>A0AAV5B082</accession>
<comment type="similarity">
    <text evidence="1 4 8">Belongs to the Glu/Leu/Phe/Val dehydrogenases family.</text>
</comment>
<dbReference type="InterPro" id="IPR046346">
    <property type="entry name" value="Aminoacid_DH-like_N_sf"/>
</dbReference>
<dbReference type="Pfam" id="PF00208">
    <property type="entry name" value="ELFV_dehydrog"/>
    <property type="match status" value="1"/>
</dbReference>
<feature type="binding site" evidence="6">
    <location>
        <position position="110"/>
    </location>
    <ligand>
        <name>substrate</name>
    </ligand>
</feature>
<comment type="caution">
    <text evidence="10">The sequence shown here is derived from an EMBL/GenBank/DDBJ whole genome shotgun (WGS) entry which is preliminary data.</text>
</comment>
<protein>
    <recommendedName>
        <fullName evidence="4">Glutamate dehydrogenase</fullName>
    </recommendedName>
</protein>
<dbReference type="PIRSF" id="PIRSF000185">
    <property type="entry name" value="Glu_DH"/>
    <property type="match status" value="1"/>
</dbReference>
<dbReference type="Gene3D" id="3.40.50.720">
    <property type="entry name" value="NAD(P)-binding Rossmann-like Domain"/>
    <property type="match status" value="1"/>
</dbReference>
<keyword evidence="3 4" id="KW-0560">Oxidoreductase</keyword>
<dbReference type="PROSITE" id="PS00074">
    <property type="entry name" value="GLFV_DEHYDROGENASE"/>
    <property type="match status" value="1"/>
</dbReference>
<comment type="subunit">
    <text evidence="2">Homohexamer.</text>
</comment>
<dbReference type="AlphaFoldDB" id="A0AAV5B082"/>
<evidence type="ECO:0000259" key="9">
    <source>
        <dbReference type="SMART" id="SM00839"/>
    </source>
</evidence>
<reference evidence="10" key="1">
    <citation type="journal article" date="2022" name="Int. J. Syst. Evol. Microbiol.">
        <title>Granulimonas faecalis gen. nov., sp. nov., and Leptogranulimonas caecicola gen. nov., sp. nov., novel lactate-producing Atopobiaceae bacteria isolated from mouse intestines, and an emended description of the family Atopobiaceae.</title>
        <authorList>
            <person name="Morinaga K."/>
            <person name="Kusada H."/>
            <person name="Sakamoto S."/>
            <person name="Murakami T."/>
            <person name="Toyoda A."/>
            <person name="Mori H."/>
            <person name="Meng X.Y."/>
            <person name="Takashino M."/>
            <person name="Murotomi K."/>
            <person name="Tamaki H."/>
        </authorList>
    </citation>
    <scope>NUCLEOTIDE SEQUENCE</scope>
    <source>
        <strain evidence="10">OPF53</strain>
    </source>
</reference>
<feature type="binding site" evidence="6">
    <location>
        <position position="164"/>
    </location>
    <ligand>
        <name>substrate</name>
    </ligand>
</feature>
<dbReference type="InterPro" id="IPR006095">
    <property type="entry name" value="Glu/Leu/Phe/Val/Trp_DH"/>
</dbReference>
<dbReference type="GO" id="GO:0000166">
    <property type="term" value="F:nucleotide binding"/>
    <property type="evidence" value="ECO:0007669"/>
    <property type="project" value="UniProtKB-KW"/>
</dbReference>
<dbReference type="EMBL" id="BQKC01000001">
    <property type="protein sequence ID" value="GJM55086.1"/>
    <property type="molecule type" value="Genomic_DNA"/>
</dbReference>
<dbReference type="GO" id="GO:0006537">
    <property type="term" value="P:glutamate biosynthetic process"/>
    <property type="evidence" value="ECO:0007669"/>
    <property type="project" value="TreeGrafter"/>
</dbReference>
<feature type="binding site" evidence="6">
    <location>
        <position position="208"/>
    </location>
    <ligand>
        <name>NAD(+)</name>
        <dbReference type="ChEBI" id="CHEBI:57540"/>
    </ligand>
</feature>
<evidence type="ECO:0000256" key="5">
    <source>
        <dbReference type="PIRSR" id="PIRSR000185-1"/>
    </source>
</evidence>
<dbReference type="InterPro" id="IPR033524">
    <property type="entry name" value="Glu/Leu/Phe/Val_DH_AS"/>
</dbReference>
<dbReference type="PRINTS" id="PR00082">
    <property type="entry name" value="GLFDHDRGNASE"/>
</dbReference>
<feature type="binding site" evidence="6">
    <location>
        <position position="89"/>
    </location>
    <ligand>
        <name>substrate</name>
    </ligand>
</feature>
<keyword evidence="6" id="KW-0547">Nucleotide-binding</keyword>
<gene>
    <name evidence="10" type="primary">gdhA</name>
    <name evidence="10" type="ORF">ATOP_07410</name>
</gene>
<evidence type="ECO:0000256" key="6">
    <source>
        <dbReference type="PIRSR" id="PIRSR000185-2"/>
    </source>
</evidence>
<proteinExistence type="inferred from homology"/>
<feature type="active site" description="Proton donor" evidence="5">
    <location>
        <position position="125"/>
    </location>
</feature>
<dbReference type="GO" id="GO:0005829">
    <property type="term" value="C:cytosol"/>
    <property type="evidence" value="ECO:0007669"/>
    <property type="project" value="TreeGrafter"/>
</dbReference>
<dbReference type="InterPro" id="IPR033922">
    <property type="entry name" value="NAD_bind_Glu_DH"/>
</dbReference>
<dbReference type="FunFam" id="3.40.50.10860:FF:000002">
    <property type="entry name" value="Glutamate dehydrogenase"/>
    <property type="match status" value="1"/>
</dbReference>
<evidence type="ECO:0000256" key="2">
    <source>
        <dbReference type="ARBA" id="ARBA00011643"/>
    </source>
</evidence>
<dbReference type="NCBIfam" id="NF006929">
    <property type="entry name" value="PRK09414.1"/>
    <property type="match status" value="1"/>
</dbReference>
<dbReference type="PANTHER" id="PTHR43571:SF1">
    <property type="entry name" value="NADP-SPECIFIC GLUTAMATE DEHYDROGENASE 1-RELATED"/>
    <property type="match status" value="1"/>
</dbReference>
<feature type="domain" description="Glutamate/phenylalanine/leucine/valine/L-tryptophan dehydrogenase C-terminal" evidence="9">
    <location>
        <begin position="201"/>
        <end position="441"/>
    </location>
</feature>
<dbReference type="FunFam" id="3.40.50.720:FF:000030">
    <property type="entry name" value="Glutamate dehydrogenase"/>
    <property type="match status" value="1"/>
</dbReference>
<evidence type="ECO:0000256" key="8">
    <source>
        <dbReference type="RuleBase" id="RU004417"/>
    </source>
</evidence>
<dbReference type="SUPFAM" id="SSF53223">
    <property type="entry name" value="Aminoacid dehydrogenase-like, N-terminal domain"/>
    <property type="match status" value="1"/>
</dbReference>
<evidence type="ECO:0000313" key="11">
    <source>
        <dbReference type="Proteomes" id="UP001055025"/>
    </source>
</evidence>
<dbReference type="Proteomes" id="UP001055025">
    <property type="component" value="Unassembled WGS sequence"/>
</dbReference>
<feature type="binding site" evidence="6">
    <location>
        <position position="375"/>
    </location>
    <ligand>
        <name>substrate</name>
    </ligand>
</feature>
<dbReference type="CDD" id="cd05313">
    <property type="entry name" value="NAD_bind_2_Glu_DH"/>
    <property type="match status" value="1"/>
</dbReference>
<evidence type="ECO:0000313" key="10">
    <source>
        <dbReference type="EMBL" id="GJM55086.1"/>
    </source>
</evidence>
<dbReference type="PANTHER" id="PTHR43571">
    <property type="entry name" value="NADP-SPECIFIC GLUTAMATE DEHYDROGENASE 1-RELATED"/>
    <property type="match status" value="1"/>
</dbReference>
<dbReference type="InterPro" id="IPR050724">
    <property type="entry name" value="Glu_Leu_Phe_Val_DH"/>
</dbReference>
<dbReference type="RefSeq" id="WP_265590699.1">
    <property type="nucleotide sequence ID" value="NZ_BQKC01000001.1"/>
</dbReference>
<dbReference type="InterPro" id="IPR036291">
    <property type="entry name" value="NAD(P)-bd_dom_sf"/>
</dbReference>
<evidence type="ECO:0000256" key="3">
    <source>
        <dbReference type="ARBA" id="ARBA00023002"/>
    </source>
</evidence>
<feature type="binding site" evidence="6">
    <location>
        <position position="239"/>
    </location>
    <ligand>
        <name>NAD(+)</name>
        <dbReference type="ChEBI" id="CHEBI:57540"/>
    </ligand>
</feature>
<evidence type="ECO:0000256" key="7">
    <source>
        <dbReference type="PIRSR" id="PIRSR000185-3"/>
    </source>
</evidence>
<sequence>MSYTERVVGELKTRYADQPEFVQAATEVLESIEPAVSAHPEYEATGLLERIVEPERVVMFRVPWTDDDGKVQVNRGFRVEYNSAIGPYKGGLRFHPSVNLGILKFLGFEQIFKNALTGLPMGGGKGGADFDPKGKSDREVMAFCQSFMTELQRHIGPDTDVPAGDIGVGGREIGYLFGQYKRIRDQFSGVLTGKGLSFGGSLCRTQATGYGLVYFVDTLLADKGDSLEGKTVVVSGAGNVAIYAIEKAQALGAAVVTCSDSSGWVHDPDGIDVELLKDVKERRRERLTAYVEARPGATYHEGRSVWSVPCDVALPCATQNELLIDDAEALVASGCKVVGEGANMPTTLDATQYLIANGVAFCPGKAANAGGVAVSGLEMSQNSERLSWTFEEVDSRLKGIMENIYATASAAAEAAGAPGNLVVGANCAGFLKVADAMYAQGIV</sequence>
<feature type="site" description="Important for catalysis" evidence="7">
    <location>
        <position position="165"/>
    </location>
</feature>
<keyword evidence="6" id="KW-0520">NAD</keyword>
<keyword evidence="11" id="KW-1185">Reference proteome</keyword>
<dbReference type="Pfam" id="PF02812">
    <property type="entry name" value="ELFV_dehydrog_N"/>
    <property type="match status" value="1"/>
</dbReference>
<dbReference type="SMART" id="SM00839">
    <property type="entry name" value="ELFV_dehydrog"/>
    <property type="match status" value="1"/>
</dbReference>